<reference evidence="2" key="1">
    <citation type="journal article" date="2019" name="Int. J. Syst. Evol. Microbiol.">
        <title>The Global Catalogue of Microorganisms (GCM) 10K type strain sequencing project: providing services to taxonomists for standard genome sequencing and annotation.</title>
        <authorList>
            <consortium name="The Broad Institute Genomics Platform"/>
            <consortium name="The Broad Institute Genome Sequencing Center for Infectious Disease"/>
            <person name="Wu L."/>
            <person name="Ma J."/>
        </authorList>
    </citation>
    <scope>NUCLEOTIDE SEQUENCE [LARGE SCALE GENOMIC DNA]</scope>
    <source>
        <strain evidence="2">CCUG 42722</strain>
    </source>
</reference>
<proteinExistence type="predicted"/>
<keyword evidence="2" id="KW-1185">Reference proteome</keyword>
<name>A0ABV9HQF6_9MICO</name>
<comment type="caution">
    <text evidence="1">The sequence shown here is derived from an EMBL/GenBank/DDBJ whole genome shotgun (WGS) entry which is preliminary data.</text>
</comment>
<dbReference type="Proteomes" id="UP001596011">
    <property type="component" value="Unassembled WGS sequence"/>
</dbReference>
<dbReference type="EMBL" id="JBHSFI010000009">
    <property type="protein sequence ID" value="MFC4631773.1"/>
    <property type="molecule type" value="Genomic_DNA"/>
</dbReference>
<evidence type="ECO:0000313" key="1">
    <source>
        <dbReference type="EMBL" id="MFC4631773.1"/>
    </source>
</evidence>
<accession>A0ABV9HQF6</accession>
<organism evidence="1 2">
    <name type="scientific">Promicromonospora alba</name>
    <dbReference type="NCBI Taxonomy" id="1616110"/>
    <lineage>
        <taxon>Bacteria</taxon>
        <taxon>Bacillati</taxon>
        <taxon>Actinomycetota</taxon>
        <taxon>Actinomycetes</taxon>
        <taxon>Micrococcales</taxon>
        <taxon>Promicromonosporaceae</taxon>
        <taxon>Promicromonospora</taxon>
    </lineage>
</organism>
<protein>
    <submittedName>
        <fullName evidence="1">Uncharacterized protein</fullName>
    </submittedName>
</protein>
<dbReference type="RefSeq" id="WP_377141610.1">
    <property type="nucleotide sequence ID" value="NZ_JBHSFI010000009.1"/>
</dbReference>
<sequence length="210" mass="23117">MITGVFSSLNEATQPPRVQFSGSPWMVDRIRALAPLPEIEQPERTPRPEPGSIEHMARLDLAWDARLALPAADLAIVGTVTWLNEDFEAHIARENDELPSSEIRSLLMPKIGRVATWFTRLYASARLAEHLPLPQDLNAVVLDGNGAIKYLADIEVPVVICVLDRSVVDETSAELLMQLRNTRGEPLSLGDDLGWRPPPGVEALAFTVAL</sequence>
<evidence type="ECO:0000313" key="2">
    <source>
        <dbReference type="Proteomes" id="UP001596011"/>
    </source>
</evidence>
<gene>
    <name evidence="1" type="ORF">ACFO6V_26265</name>
</gene>